<feature type="region of interest" description="Disordered" evidence="1">
    <location>
        <begin position="33"/>
        <end position="54"/>
    </location>
</feature>
<evidence type="ECO:0000313" key="2">
    <source>
        <dbReference type="EMBL" id="RAN62239.1"/>
    </source>
</evidence>
<protein>
    <submittedName>
        <fullName evidence="2">Phage major tail protein, TP901-1 family</fullName>
    </submittedName>
</protein>
<evidence type="ECO:0000313" key="3">
    <source>
        <dbReference type="Proteomes" id="UP000249099"/>
    </source>
</evidence>
<reference evidence="2 3" key="1">
    <citation type="submission" date="2017-03" db="EMBL/GenBank/DDBJ databases">
        <title>wgs assembly of Dolosigranulum pigrum KPL CDC strains.</title>
        <authorList>
            <person name="Brugger S.D."/>
            <person name="Pettigrew M."/>
            <person name="Kong Y."/>
            <person name="Lemon K.P."/>
        </authorList>
    </citation>
    <scope>NUCLEOTIDE SEQUENCE [LARGE SCALE GENOMIC DNA]</scope>
    <source>
        <strain evidence="2 3">KPL1931_CDC4294-98</strain>
    </source>
</reference>
<dbReference type="RefSeq" id="WP_112790462.1">
    <property type="nucleotide sequence ID" value="NZ_NAQV01000026.1"/>
</dbReference>
<dbReference type="NCBIfam" id="TIGR02126">
    <property type="entry name" value="phgtail_TP901_1"/>
    <property type="match status" value="1"/>
</dbReference>
<proteinExistence type="predicted"/>
<sequence>MVEVLNGKNVILFFREFAKRENESAAKLRFQTEHSISKSKENESTTTKDGVINSISDGENTADITSLAYSDDTQTLTTWQRLEEMFDKNALVEMWQVDITGVTSDNLAVKPTYFQGYFTDFELSAPADGQVELSYTFAINGNGVSGDDVLTSEQLNSVQATVYEYQKMAKTSE</sequence>
<dbReference type="InterPro" id="IPR022345">
    <property type="entry name" value="Phage_69_Orf23_MTP"/>
</dbReference>
<comment type="caution">
    <text evidence="2">The sequence shown here is derived from an EMBL/GenBank/DDBJ whole genome shotgun (WGS) entry which is preliminary data.</text>
</comment>
<evidence type="ECO:0000256" key="1">
    <source>
        <dbReference type="SAM" id="MobiDB-lite"/>
    </source>
</evidence>
<feature type="compositionally biased region" description="Basic and acidic residues" evidence="1">
    <location>
        <begin position="33"/>
        <end position="43"/>
    </location>
</feature>
<dbReference type="PRINTS" id="PR01997">
    <property type="entry name" value="MTP2FAMILY"/>
</dbReference>
<organism evidence="2 3">
    <name type="scientific">Dolosigranulum pigrum</name>
    <dbReference type="NCBI Taxonomy" id="29394"/>
    <lineage>
        <taxon>Bacteria</taxon>
        <taxon>Bacillati</taxon>
        <taxon>Bacillota</taxon>
        <taxon>Bacilli</taxon>
        <taxon>Lactobacillales</taxon>
        <taxon>Carnobacteriaceae</taxon>
        <taxon>Dolosigranulum</taxon>
    </lineage>
</organism>
<accession>A0A328KND1</accession>
<dbReference type="InterPro" id="IPR011855">
    <property type="entry name" value="Phgtail_TP901_1"/>
</dbReference>
<dbReference type="PRINTS" id="PR01998">
    <property type="entry name" value="MTP2STAPHYLO"/>
</dbReference>
<dbReference type="EMBL" id="NAQV01000026">
    <property type="protein sequence ID" value="RAN62239.1"/>
    <property type="molecule type" value="Genomic_DNA"/>
</dbReference>
<dbReference type="Pfam" id="PF06199">
    <property type="entry name" value="Phage_tail_2"/>
    <property type="match status" value="1"/>
</dbReference>
<gene>
    <name evidence="2" type="ORF">B8A44_08190</name>
</gene>
<dbReference type="Proteomes" id="UP000249099">
    <property type="component" value="Unassembled WGS sequence"/>
</dbReference>
<dbReference type="AlphaFoldDB" id="A0A328KND1"/>
<name>A0A328KND1_9LACT</name>
<feature type="compositionally biased region" description="Polar residues" evidence="1">
    <location>
        <begin position="44"/>
        <end position="54"/>
    </location>
</feature>